<dbReference type="STRING" id="556484.B7FTV8"/>
<dbReference type="eggNOG" id="KOG1685">
    <property type="taxonomic scope" value="Eukaryota"/>
</dbReference>
<dbReference type="HOGENOM" id="CLU_553810_0_0_1"/>
<proteinExistence type="predicted"/>
<dbReference type="InterPro" id="IPR016095">
    <property type="entry name" value="Ribosomal_uL1_3-a/b-sand"/>
</dbReference>
<dbReference type="AlphaFoldDB" id="B7FTV8"/>
<reference evidence="1 2" key="1">
    <citation type="journal article" date="2008" name="Nature">
        <title>The Phaeodactylum genome reveals the evolutionary history of diatom genomes.</title>
        <authorList>
            <person name="Bowler C."/>
            <person name="Allen A.E."/>
            <person name="Badger J.H."/>
            <person name="Grimwood J."/>
            <person name="Jabbari K."/>
            <person name="Kuo A."/>
            <person name="Maheswari U."/>
            <person name="Martens C."/>
            <person name="Maumus F."/>
            <person name="Otillar R.P."/>
            <person name="Rayko E."/>
            <person name="Salamov A."/>
            <person name="Vandepoele K."/>
            <person name="Beszteri B."/>
            <person name="Gruber A."/>
            <person name="Heijde M."/>
            <person name="Katinka M."/>
            <person name="Mock T."/>
            <person name="Valentin K."/>
            <person name="Verret F."/>
            <person name="Berges J.A."/>
            <person name="Brownlee C."/>
            <person name="Cadoret J.P."/>
            <person name="Chiovitti A."/>
            <person name="Choi C.J."/>
            <person name="Coesel S."/>
            <person name="De Martino A."/>
            <person name="Detter J.C."/>
            <person name="Durkin C."/>
            <person name="Falciatore A."/>
            <person name="Fournet J."/>
            <person name="Haruta M."/>
            <person name="Huysman M.J."/>
            <person name="Jenkins B.D."/>
            <person name="Jiroutova K."/>
            <person name="Jorgensen R.E."/>
            <person name="Joubert Y."/>
            <person name="Kaplan A."/>
            <person name="Kroger N."/>
            <person name="Kroth P.G."/>
            <person name="La Roche J."/>
            <person name="Lindquist E."/>
            <person name="Lommer M."/>
            <person name="Martin-Jezequel V."/>
            <person name="Lopez P.J."/>
            <person name="Lucas S."/>
            <person name="Mangogna M."/>
            <person name="McGinnis K."/>
            <person name="Medlin L.K."/>
            <person name="Montsant A."/>
            <person name="Oudot-Le Secq M.P."/>
            <person name="Napoli C."/>
            <person name="Obornik M."/>
            <person name="Parker M.S."/>
            <person name="Petit J.L."/>
            <person name="Porcel B.M."/>
            <person name="Poulsen N."/>
            <person name="Robison M."/>
            <person name="Rychlewski L."/>
            <person name="Rynearson T.A."/>
            <person name="Schmutz J."/>
            <person name="Shapiro H."/>
            <person name="Siaut M."/>
            <person name="Stanley M."/>
            <person name="Sussman M.R."/>
            <person name="Taylor A.R."/>
            <person name="Vardi A."/>
            <person name="von Dassow P."/>
            <person name="Vyverman W."/>
            <person name="Willis A."/>
            <person name="Wyrwicz L.S."/>
            <person name="Rokhsar D.S."/>
            <person name="Weissenbach J."/>
            <person name="Armbrust E.V."/>
            <person name="Green B.R."/>
            <person name="Van de Peer Y."/>
            <person name="Grigoriev I.V."/>
        </authorList>
    </citation>
    <scope>NUCLEOTIDE SEQUENCE [LARGE SCALE GENOMIC DNA]</scope>
    <source>
        <strain evidence="1 2">CCAP 1055/1</strain>
    </source>
</reference>
<dbReference type="Proteomes" id="UP000000759">
    <property type="component" value="Chromosome 4"/>
</dbReference>
<dbReference type="CDD" id="cd00403">
    <property type="entry name" value="Ribosomal_L1"/>
    <property type="match status" value="1"/>
</dbReference>
<dbReference type="KEGG" id="pti:PHATRDRAFT_26035"/>
<dbReference type="Gene3D" id="3.40.50.790">
    <property type="match status" value="1"/>
</dbReference>
<dbReference type="Gene3D" id="3.30.190.20">
    <property type="match status" value="1"/>
</dbReference>
<feature type="non-terminal residue" evidence="1">
    <location>
        <position position="266"/>
    </location>
</feature>
<dbReference type="Pfam" id="PF00687">
    <property type="entry name" value="Ribosomal_L1"/>
    <property type="match status" value="1"/>
</dbReference>
<evidence type="ECO:0000313" key="2">
    <source>
        <dbReference type="Proteomes" id="UP000000759"/>
    </source>
</evidence>
<accession>B7FTV8</accession>
<dbReference type="InParanoid" id="B7FTV8"/>
<dbReference type="InterPro" id="IPR023674">
    <property type="entry name" value="Ribosomal_uL1-like"/>
</dbReference>
<dbReference type="RefSeq" id="XP_002178488.1">
    <property type="nucleotide sequence ID" value="XM_002178452.1"/>
</dbReference>
<dbReference type="PaxDb" id="2850-Phatr26035"/>
<dbReference type="EMBL" id="CM000607">
    <property type="protein sequence ID" value="EEC50153.1"/>
    <property type="molecule type" value="Genomic_DNA"/>
</dbReference>
<reference evidence="2" key="2">
    <citation type="submission" date="2008-08" db="EMBL/GenBank/DDBJ databases">
        <authorList>
            <consortium name="Diatom Consortium"/>
            <person name="Grigoriev I."/>
            <person name="Grimwood J."/>
            <person name="Kuo A."/>
            <person name="Otillar R.P."/>
            <person name="Salamov A."/>
            <person name="Detter J.C."/>
            <person name="Lindquist E."/>
            <person name="Shapiro H."/>
            <person name="Lucas S."/>
            <person name="Glavina del Rio T."/>
            <person name="Pitluck S."/>
            <person name="Rokhsar D."/>
            <person name="Bowler C."/>
        </authorList>
    </citation>
    <scope>GENOME REANNOTATION</scope>
    <source>
        <strain evidence="2">CCAP 1055/1</strain>
    </source>
</reference>
<organism evidence="1 2">
    <name type="scientific">Phaeodactylum tricornutum (strain CCAP 1055/1)</name>
    <dbReference type="NCBI Taxonomy" id="556484"/>
    <lineage>
        <taxon>Eukaryota</taxon>
        <taxon>Sar</taxon>
        <taxon>Stramenopiles</taxon>
        <taxon>Ochrophyta</taxon>
        <taxon>Bacillariophyta</taxon>
        <taxon>Bacillariophyceae</taxon>
        <taxon>Bacillariophycidae</taxon>
        <taxon>Naviculales</taxon>
        <taxon>Phaeodactylaceae</taxon>
        <taxon>Phaeodactylum</taxon>
    </lineage>
</organism>
<dbReference type="InterPro" id="IPR028364">
    <property type="entry name" value="Ribosomal_uL1/biogenesis"/>
</dbReference>
<protein>
    <recommendedName>
        <fullName evidence="3">Ribosomal protein L1</fullName>
    </recommendedName>
</protein>
<dbReference type="OrthoDB" id="10251727at2759"/>
<evidence type="ECO:0008006" key="3">
    <source>
        <dbReference type="Google" id="ProtNLM"/>
    </source>
</evidence>
<name>B7FTV8_PHATC</name>
<evidence type="ECO:0000313" key="1">
    <source>
        <dbReference type="EMBL" id="EEC50153.1"/>
    </source>
</evidence>
<dbReference type="SUPFAM" id="SSF56808">
    <property type="entry name" value="Ribosomal protein L1"/>
    <property type="match status" value="1"/>
</dbReference>
<keyword evidence="2" id="KW-1185">Reference proteome</keyword>
<sequence length="266" mass="29815">MTNTETMKNPKLIPINGKVHKKVDSDLLGKAVAALVTHHQKKVDESEKLSLMGNDTIVQVQIGLELAPVRPSPKPIRVMIPHPIFQVGQENSDDDSLEEPEICLIVKEESKLWVQDMIRTHSEHMKHVKKVLGLESLRKKHAQFSQRRELLSKYNVFMADDRILPMLTKALGKEFFKAKKLPIPVRLTRKEALPFAIRNALNATYMSLSEGTCITVKAGSTAMSSSKLVQNIEAITENAVANLPRKWANIRSISIKTPNSVALPVY</sequence>
<dbReference type="GeneID" id="7198047"/>
<gene>
    <name evidence="1" type="ORF">PHATRDRAFT_26035</name>
</gene>